<dbReference type="GO" id="GO:0003676">
    <property type="term" value="F:nucleic acid binding"/>
    <property type="evidence" value="ECO:0007669"/>
    <property type="project" value="InterPro"/>
</dbReference>
<dbReference type="CDD" id="cd12254">
    <property type="entry name" value="RRM_hnRNPH_ESRPs_RBM12_like"/>
    <property type="match status" value="1"/>
</dbReference>
<keyword evidence="3" id="KW-1185">Reference proteome</keyword>
<feature type="compositionally biased region" description="Polar residues" evidence="1">
    <location>
        <begin position="358"/>
        <end position="372"/>
    </location>
</feature>
<dbReference type="AlphaFoldDB" id="A0A2P5I3R0"/>
<organism evidence="2 3">
    <name type="scientific">Diaporthe helianthi</name>
    <dbReference type="NCBI Taxonomy" id="158607"/>
    <lineage>
        <taxon>Eukaryota</taxon>
        <taxon>Fungi</taxon>
        <taxon>Dikarya</taxon>
        <taxon>Ascomycota</taxon>
        <taxon>Pezizomycotina</taxon>
        <taxon>Sordariomycetes</taxon>
        <taxon>Sordariomycetidae</taxon>
        <taxon>Diaporthales</taxon>
        <taxon>Diaporthaceae</taxon>
        <taxon>Diaporthe</taxon>
    </lineage>
</organism>
<dbReference type="STRING" id="158607.A0A2P5I3R0"/>
<dbReference type="SUPFAM" id="SSF54928">
    <property type="entry name" value="RNA-binding domain, RBD"/>
    <property type="match status" value="1"/>
</dbReference>
<dbReference type="EMBL" id="MAVT02000296">
    <property type="protein sequence ID" value="POS77145.1"/>
    <property type="molecule type" value="Genomic_DNA"/>
</dbReference>
<dbReference type="OrthoDB" id="336240at2759"/>
<proteinExistence type="predicted"/>
<dbReference type="InterPro" id="IPR012677">
    <property type="entry name" value="Nucleotide-bd_a/b_plait_sf"/>
</dbReference>
<dbReference type="Gene3D" id="3.30.70.330">
    <property type="match status" value="1"/>
</dbReference>
<feature type="compositionally biased region" description="Low complexity" evidence="1">
    <location>
        <begin position="324"/>
        <end position="344"/>
    </location>
</feature>
<dbReference type="InParanoid" id="A0A2P5I3R0"/>
<reference evidence="2" key="1">
    <citation type="submission" date="2017-09" db="EMBL/GenBank/DDBJ databases">
        <title>Polyketide synthases of a Diaporthe helianthi virulent isolate.</title>
        <authorList>
            <person name="Baroncelli R."/>
        </authorList>
    </citation>
    <scope>NUCLEOTIDE SEQUENCE [LARGE SCALE GENOMIC DNA]</scope>
    <source>
        <strain evidence="2">7/96</strain>
    </source>
</reference>
<gene>
    <name evidence="2" type="ORF">DHEL01_v204461</name>
</gene>
<evidence type="ECO:0000256" key="1">
    <source>
        <dbReference type="SAM" id="MobiDB-lite"/>
    </source>
</evidence>
<feature type="region of interest" description="Disordered" evidence="1">
    <location>
        <begin position="1"/>
        <end position="58"/>
    </location>
</feature>
<evidence type="ECO:0008006" key="4">
    <source>
        <dbReference type="Google" id="ProtNLM"/>
    </source>
</evidence>
<accession>A0A2P5I3R0</accession>
<comment type="caution">
    <text evidence="2">The sequence shown here is derived from an EMBL/GenBank/DDBJ whole genome shotgun (WGS) entry which is preliminary data.</text>
</comment>
<feature type="compositionally biased region" description="Polar residues" evidence="1">
    <location>
        <begin position="403"/>
        <end position="417"/>
    </location>
</feature>
<name>A0A2P5I3R0_DIAHE</name>
<feature type="compositionally biased region" description="Polar residues" evidence="1">
    <location>
        <begin position="1"/>
        <end position="10"/>
    </location>
</feature>
<protein>
    <recommendedName>
        <fullName evidence="4">RRM domain-containing protein</fullName>
    </recommendedName>
</protein>
<dbReference type="InterPro" id="IPR035979">
    <property type="entry name" value="RBD_domain_sf"/>
</dbReference>
<sequence length="872" mass="94993">MSAFAHSTPTKAGLVKTFETPHGRRTHIQRLPPVQEGSNDSLDSSGGAPLNTFGPSDAFAHAGIRSHTKSETNSPSAWSDRSSLIQPASQLSEPAGLQSSIQSASFNMGLQQLDPSKAMFRPAAIAQAPAMYAQQSSMGVAQCQSNMAMGPRTFQPQPGDQLDGAAFATFTGPTTFAPFAGSVASQTASAPAPQTYNTFPAHFGSGQLQPQQHVNTTEMGINAPHGNDPRSFNNMNGLDGQNAAAQYGQVAQQDARVGQGMSSIPSQSINGMANEAGGMATVANAFEQMSMSTLQAHLDHGGQYAQAQTNATPTFAQGVARPAQYSTQSTPLQPQSSLAMQQQQVANMPSNSGGGITYGQSTEAPPSTTFMASPSYRGRTEPRNVDTRINISNEPPPRFDLQTPASSSQQGYSNVMSPASAAGTLPPRGTTASTGPSSSSNSAVDPFNGPPLSSVIQPIEPQSAMVLHQSGVPAHIRNMRSKQLNALTATPNGRPRLDAALDAANFPFVESARNAQPTAHCGVVKLKNIPFGTKRAEILAFLGRNSKVLNDNQEPVHIIMERVTTKTNDGYVEFMSMQAASNAVEKQHKTIANGRLSRLGDRPIEVELSSQAALMKDLFPHAKGVRWEGAVPIILEDHPTEPWNCFKGFVTDEEMAMLVKHVEVPQRSPYSRECPQRPFECMISTLRKLPWYKTDCITIKQRFSVYNACLQLIRLLQQSIKEGKNEEHLTPQLLKRLWTSALLCHGFTVTQRDDIAYLVGLPENRLREFNMPRFSELWVHTYTLCPKPGTPLDMIEWYIAIIREETQRTVGLQQPNIQAQIYKEGDQTQVYWGYYFKELNLPHGPDFDNMTLARMAELEFRSLTNILTRAFG</sequence>
<dbReference type="Proteomes" id="UP000094444">
    <property type="component" value="Unassembled WGS sequence"/>
</dbReference>
<evidence type="ECO:0000313" key="3">
    <source>
        <dbReference type="Proteomes" id="UP000094444"/>
    </source>
</evidence>
<feature type="region of interest" description="Disordered" evidence="1">
    <location>
        <begin position="320"/>
        <end position="456"/>
    </location>
</feature>
<evidence type="ECO:0000313" key="2">
    <source>
        <dbReference type="EMBL" id="POS77145.1"/>
    </source>
</evidence>
<feature type="compositionally biased region" description="Low complexity" evidence="1">
    <location>
        <begin position="426"/>
        <end position="443"/>
    </location>
</feature>